<protein>
    <submittedName>
        <fullName evidence="2">Uncharacterized protein</fullName>
    </submittedName>
</protein>
<evidence type="ECO:0000313" key="3">
    <source>
        <dbReference type="Proteomes" id="UP001589575"/>
    </source>
</evidence>
<feature type="compositionally biased region" description="Polar residues" evidence="1">
    <location>
        <begin position="14"/>
        <end position="32"/>
    </location>
</feature>
<comment type="caution">
    <text evidence="2">The sequence shown here is derived from an EMBL/GenBank/DDBJ whole genome shotgun (WGS) entry which is preliminary data.</text>
</comment>
<name>A0ABV5FWJ1_9MICC</name>
<evidence type="ECO:0000313" key="2">
    <source>
        <dbReference type="EMBL" id="MFB9071031.1"/>
    </source>
</evidence>
<dbReference type="EMBL" id="JBHMFI010000001">
    <property type="protein sequence ID" value="MFB9071031.1"/>
    <property type="molecule type" value="Genomic_DNA"/>
</dbReference>
<evidence type="ECO:0000256" key="1">
    <source>
        <dbReference type="SAM" id="MobiDB-lite"/>
    </source>
</evidence>
<sequence length="55" mass="5773">MPSSIGSPPESLSRFFSPSSPVTSIPSAVTSWSSGCSRSVAWESSVKPATNRVCR</sequence>
<dbReference type="Proteomes" id="UP001589575">
    <property type="component" value="Unassembled WGS sequence"/>
</dbReference>
<proteinExistence type="predicted"/>
<gene>
    <name evidence="2" type="ORF">ACFFX0_07435</name>
</gene>
<feature type="region of interest" description="Disordered" evidence="1">
    <location>
        <begin position="1"/>
        <end position="32"/>
    </location>
</feature>
<accession>A0ABV5FWJ1</accession>
<organism evidence="2 3">
    <name type="scientific">Citricoccus parietis</name>
    <dbReference type="NCBI Taxonomy" id="592307"/>
    <lineage>
        <taxon>Bacteria</taxon>
        <taxon>Bacillati</taxon>
        <taxon>Actinomycetota</taxon>
        <taxon>Actinomycetes</taxon>
        <taxon>Micrococcales</taxon>
        <taxon>Micrococcaceae</taxon>
        <taxon>Citricoccus</taxon>
    </lineage>
</organism>
<keyword evidence="3" id="KW-1185">Reference proteome</keyword>
<reference evidence="2 3" key="1">
    <citation type="submission" date="2024-09" db="EMBL/GenBank/DDBJ databases">
        <authorList>
            <person name="Sun Q."/>
            <person name="Mori K."/>
        </authorList>
    </citation>
    <scope>NUCLEOTIDE SEQUENCE [LARGE SCALE GENOMIC DNA]</scope>
    <source>
        <strain evidence="2 3">CCM 7609</strain>
    </source>
</reference>